<evidence type="ECO:0008006" key="7">
    <source>
        <dbReference type="Google" id="ProtNLM"/>
    </source>
</evidence>
<keyword evidence="1" id="KW-0378">Hydrolase</keyword>
<dbReference type="Gene3D" id="3.30.1360.180">
    <property type="match status" value="1"/>
</dbReference>
<keyword evidence="4" id="KW-0472">Membrane</keyword>
<evidence type="ECO:0000256" key="4">
    <source>
        <dbReference type="SAM" id="Phobius"/>
    </source>
</evidence>
<keyword evidence="2" id="KW-0325">Glycoprotein</keyword>
<dbReference type="STRING" id="34508.A0A4U5NRL9"/>
<reference evidence="5 6" key="1">
    <citation type="journal article" date="2015" name="Genome Biol.">
        <title>Comparative genomics of Steinernema reveals deeply conserved gene regulatory networks.</title>
        <authorList>
            <person name="Dillman A.R."/>
            <person name="Macchietto M."/>
            <person name="Porter C.F."/>
            <person name="Rogers A."/>
            <person name="Williams B."/>
            <person name="Antoshechkin I."/>
            <person name="Lee M.M."/>
            <person name="Goodwin Z."/>
            <person name="Lu X."/>
            <person name="Lewis E.E."/>
            <person name="Goodrich-Blair H."/>
            <person name="Stock S.P."/>
            <person name="Adams B.J."/>
            <person name="Sternberg P.W."/>
            <person name="Mortazavi A."/>
        </authorList>
    </citation>
    <scope>NUCLEOTIDE SEQUENCE [LARGE SCALE GENOMIC DNA]</scope>
    <source>
        <strain evidence="5 6">ALL</strain>
    </source>
</reference>
<evidence type="ECO:0000256" key="2">
    <source>
        <dbReference type="ARBA" id="ARBA00023180"/>
    </source>
</evidence>
<dbReference type="EMBL" id="AZBU02000003">
    <property type="protein sequence ID" value="TKR86419.1"/>
    <property type="molecule type" value="Genomic_DNA"/>
</dbReference>
<keyword evidence="6" id="KW-1185">Reference proteome</keyword>
<dbReference type="GO" id="GO:0055120">
    <property type="term" value="C:striated muscle dense body"/>
    <property type="evidence" value="ECO:0007669"/>
    <property type="project" value="TreeGrafter"/>
</dbReference>
<feature type="region of interest" description="Disordered" evidence="3">
    <location>
        <begin position="48"/>
        <end position="72"/>
    </location>
</feature>
<dbReference type="Pfam" id="PF01663">
    <property type="entry name" value="Phosphodiest"/>
    <property type="match status" value="1"/>
</dbReference>
<dbReference type="OrthoDB" id="415411at2759"/>
<dbReference type="Gene3D" id="3.40.570.10">
    <property type="entry name" value="Extracellular Endonuclease, subunit A"/>
    <property type="match status" value="1"/>
</dbReference>
<organism evidence="5 6">
    <name type="scientific">Steinernema carpocapsae</name>
    <name type="common">Entomopathogenic nematode</name>
    <dbReference type="NCBI Taxonomy" id="34508"/>
    <lineage>
        <taxon>Eukaryota</taxon>
        <taxon>Metazoa</taxon>
        <taxon>Ecdysozoa</taxon>
        <taxon>Nematoda</taxon>
        <taxon>Chromadorea</taxon>
        <taxon>Rhabditida</taxon>
        <taxon>Tylenchina</taxon>
        <taxon>Panagrolaimomorpha</taxon>
        <taxon>Strongyloidoidea</taxon>
        <taxon>Steinernematidae</taxon>
        <taxon>Steinernema</taxon>
    </lineage>
</organism>
<evidence type="ECO:0000256" key="1">
    <source>
        <dbReference type="ARBA" id="ARBA00022801"/>
    </source>
</evidence>
<feature type="transmembrane region" description="Helical" evidence="4">
    <location>
        <begin position="12"/>
        <end position="32"/>
    </location>
</feature>
<evidence type="ECO:0000313" key="6">
    <source>
        <dbReference type="Proteomes" id="UP000298663"/>
    </source>
</evidence>
<keyword evidence="4" id="KW-0812">Transmembrane</keyword>
<reference evidence="5 6" key="2">
    <citation type="journal article" date="2019" name="G3 (Bethesda)">
        <title>Hybrid Assembly of the Genome of the Entomopathogenic Nematode Steinernema carpocapsae Identifies the X-Chromosome.</title>
        <authorList>
            <person name="Serra L."/>
            <person name="Macchietto M."/>
            <person name="Macias-Munoz A."/>
            <person name="McGill C.J."/>
            <person name="Rodriguez I.M."/>
            <person name="Rodriguez B."/>
            <person name="Murad R."/>
            <person name="Mortazavi A."/>
        </authorList>
    </citation>
    <scope>NUCLEOTIDE SEQUENCE [LARGE SCALE GENOMIC DNA]</scope>
    <source>
        <strain evidence="5 6">ALL</strain>
    </source>
</reference>
<dbReference type="GO" id="GO:0016529">
    <property type="term" value="C:sarcoplasmic reticulum"/>
    <property type="evidence" value="ECO:0007669"/>
    <property type="project" value="TreeGrafter"/>
</dbReference>
<dbReference type="InterPro" id="IPR044929">
    <property type="entry name" value="DNA/RNA_non-sp_Endonuclease_sf"/>
</dbReference>
<dbReference type="Proteomes" id="UP000298663">
    <property type="component" value="Unassembled WGS sequence"/>
</dbReference>
<protein>
    <recommendedName>
        <fullName evidence="7">Extracellular Endonuclease subunit A domain-containing protein</fullName>
    </recommendedName>
</protein>
<dbReference type="CDD" id="cd16018">
    <property type="entry name" value="Enpp"/>
    <property type="match status" value="1"/>
</dbReference>
<dbReference type="Gene3D" id="3.40.720.10">
    <property type="entry name" value="Alkaline Phosphatase, subunit A"/>
    <property type="match status" value="1"/>
</dbReference>
<keyword evidence="4" id="KW-1133">Transmembrane helix</keyword>
<comment type="caution">
    <text evidence="5">The sequence shown here is derived from an EMBL/GenBank/DDBJ whole genome shotgun (WGS) entry which is preliminary data.</text>
</comment>
<dbReference type="InterPro" id="IPR017850">
    <property type="entry name" value="Alkaline_phosphatase_core_sf"/>
</dbReference>
<evidence type="ECO:0000313" key="5">
    <source>
        <dbReference type="EMBL" id="TKR86419.1"/>
    </source>
</evidence>
<name>A0A4U5NRL9_STECR</name>
<dbReference type="PANTHER" id="PTHR10151">
    <property type="entry name" value="ECTONUCLEOTIDE PYROPHOSPHATASE/PHOSPHODIESTERASE"/>
    <property type="match status" value="1"/>
</dbReference>
<dbReference type="SUPFAM" id="SSF53649">
    <property type="entry name" value="Alkaline phosphatase-like"/>
    <property type="match status" value="1"/>
</dbReference>
<proteinExistence type="predicted"/>
<gene>
    <name evidence="5" type="ORF">L596_011014</name>
</gene>
<sequence length="928" mass="105790">MLAAEMQSRKRLIKITIYSSLITIFGFNNHFIGVYDQKRDKRAIRKETRRFKGTTSSQGDQHARDATNSRTLGLKRQWRGSSTTLTEQIFFYGFCPREIERFWSQIAILHTKWRILSRRRCKLEAKQCERERSRAITSEREQTPNNLRQQILGGSSTSAAGIHPLAMQNLSPEQIAQAKAVGLIPVDAVVRSHQNIESHVAKPHVSGDQASWKKDWHDPSCDIRCPKTDVTVPPLIMISLDGFAAEYLQRKIMTTFDRMEECGTRAEFMYPSFPSKTFPNHYTMATGLYPEAHGIVDNTIFDPLVEPELVDAKRTNNSKFYLGEPIWSAVERNGKKAACLFWPGCGVQREFMPTYNHKYNKSFSYSERVDTIIKWLKLPVQRRPDLIMAYFDQPDSVGHYHKTDEEVNKELVHMEGLLNYFFSTLYSLQWLDCVNIVIVSDHGMHTLQNRYYFSDLMDTSGLIISSGVIGRIHLADSGRTYESVAKRFECDNKGQLFRLYNRTTMPVRFHYSATPRVGDLIFEGRPGTTFFQSHEHDTQVTSDHGFDYLDDSMHAIFFGRGPNIQRGKKLDPFQNVELVHFMLDLLQLPHDVPSNGTFGLLHKAILNVNSVNPPLVPPLHLLGECPEKVLFVKREFVPCDESSECKQSAKTLNSKLDHCTTSRGPYGVFHSENAQFCLTTMCGTSLLSRGMESGKGDASMMYESLSSQQLNSSKSTSAGRCDFYLRSFESDCKSALIAQNRSLDLIYKNVAVDDSNELMNFHQTKSALYHSFFSGGFSILQNLTRGYVHKYNRIVSISGTIYDLDTNGLVDTFEVFQRAQKLSGQSPPPTYVFRILLRCEDSLWQIDGHSCQNPEMTRVLSFILPNLPRDPNCLSDTDYLMANSARVKDIELLTSVEFFTQRQLYTEELALLLRAHIPKFFGSHADGS</sequence>
<dbReference type="GO" id="GO:0016787">
    <property type="term" value="F:hydrolase activity"/>
    <property type="evidence" value="ECO:0007669"/>
    <property type="project" value="UniProtKB-KW"/>
</dbReference>
<dbReference type="GO" id="GO:0031674">
    <property type="term" value="C:I band"/>
    <property type="evidence" value="ECO:0007669"/>
    <property type="project" value="TreeGrafter"/>
</dbReference>
<evidence type="ECO:0000256" key="3">
    <source>
        <dbReference type="SAM" id="MobiDB-lite"/>
    </source>
</evidence>
<accession>A0A4U5NRL9</accession>
<dbReference type="AlphaFoldDB" id="A0A4U5NRL9"/>
<dbReference type="InterPro" id="IPR002591">
    <property type="entry name" value="Phosphodiest/P_Trfase"/>
</dbReference>
<dbReference type="PANTHER" id="PTHR10151:SF114">
    <property type="entry name" value="ECTONUCLEOTIDE PYROPHOSPHATASE_PHOSPHODIESTERASE C27A7.3"/>
    <property type="match status" value="1"/>
</dbReference>